<gene>
    <name evidence="2" type="ordered locus">Spirs_2338</name>
</gene>
<evidence type="ECO:0000259" key="1">
    <source>
        <dbReference type="Pfam" id="PF01458"/>
    </source>
</evidence>
<dbReference type="Pfam" id="PF01458">
    <property type="entry name" value="SUFBD_core"/>
    <property type="match status" value="1"/>
</dbReference>
<dbReference type="PANTHER" id="PTHR30508">
    <property type="entry name" value="FES CLUSTER ASSEMBLY PROTEIN SUF"/>
    <property type="match status" value="1"/>
</dbReference>
<dbReference type="Proteomes" id="UP000002318">
    <property type="component" value="Chromosome"/>
</dbReference>
<sequence length="317" mass="34750">MKMDDDTGSRNEALERLLASINMHKHQFGEDTAHVEIHGNKVLGTHTLPGLSVESQERTDGVSVVIRLAAGVELEKPVYFCFGILPEQGMQRIEMDVRIEEGAKAEFVAHCTFPNAREVTHLMDAKIVLEKDASYRYFERHIHSPEGGLTVVPKAQVELKEGASFSSEFELIKGRVGSIDIDYEVECGPRATMELISRISGKGNDKIRIREAGHLAGAYSKGLLASHIALRGDAVAEIFNDLRASAPYATGHVDCNEIVQDRARAKAVPVVQVEDPKAHVTHEAAIGSVDSKQLQTLMSRGLSEEQAVEMIIEGMLS</sequence>
<dbReference type="PANTHER" id="PTHR30508:SF6">
    <property type="entry name" value="UPF0051 PROTEIN MJ0034"/>
    <property type="match status" value="1"/>
</dbReference>
<reference evidence="2 3" key="1">
    <citation type="journal article" date="2010" name="Stand. Genomic Sci.">
        <title>Complete genome sequence of Spirochaeta smaragdinae type strain (SEBR 4228).</title>
        <authorList>
            <person name="Mavromatis K."/>
            <person name="Yasawong M."/>
            <person name="Chertkov O."/>
            <person name="Lapidus A."/>
            <person name="Lucas S."/>
            <person name="Nolan M."/>
            <person name="Del Rio T.G."/>
            <person name="Tice H."/>
            <person name="Cheng J.F."/>
            <person name="Pitluck S."/>
            <person name="Liolios K."/>
            <person name="Ivanova N."/>
            <person name="Tapia R."/>
            <person name="Han C."/>
            <person name="Bruce D."/>
            <person name="Goodwin L."/>
            <person name="Pati A."/>
            <person name="Chen A."/>
            <person name="Palaniappan K."/>
            <person name="Land M."/>
            <person name="Hauser L."/>
            <person name="Chang Y.J."/>
            <person name="Jeffries C.D."/>
            <person name="Detter J.C."/>
            <person name="Rohde M."/>
            <person name="Brambilla E."/>
            <person name="Spring S."/>
            <person name="Goker M."/>
            <person name="Sikorski J."/>
            <person name="Woyke T."/>
            <person name="Bristow J."/>
            <person name="Eisen J.A."/>
            <person name="Markowitz V."/>
            <person name="Hugenholtz P."/>
            <person name="Klenk H.P."/>
            <person name="Kyrpides N.C."/>
        </authorList>
    </citation>
    <scope>NUCLEOTIDE SEQUENCE [LARGE SCALE GENOMIC DNA]</scope>
    <source>
        <strain evidence="3">DSM 11293 / JCM 15392 / SEBR 4228</strain>
    </source>
</reference>
<dbReference type="EMBL" id="CP002116">
    <property type="protein sequence ID" value="ADK81453.1"/>
    <property type="molecule type" value="Genomic_DNA"/>
</dbReference>
<dbReference type="KEGG" id="ssm:Spirs_2338"/>
<dbReference type="SUPFAM" id="SSF101960">
    <property type="entry name" value="Stabilizer of iron transporter SufD"/>
    <property type="match status" value="1"/>
</dbReference>
<protein>
    <submittedName>
        <fullName evidence="2">SufBD protein</fullName>
    </submittedName>
</protein>
<accession>E1R1S7</accession>
<dbReference type="InterPro" id="IPR037284">
    <property type="entry name" value="SUF_FeS_clus_asmbl_SufBD_sf"/>
</dbReference>
<organism evidence="2 3">
    <name type="scientific">Sediminispirochaeta smaragdinae (strain DSM 11293 / JCM 15392 / SEBR 4228)</name>
    <name type="common">Spirochaeta smaragdinae</name>
    <dbReference type="NCBI Taxonomy" id="573413"/>
    <lineage>
        <taxon>Bacteria</taxon>
        <taxon>Pseudomonadati</taxon>
        <taxon>Spirochaetota</taxon>
        <taxon>Spirochaetia</taxon>
        <taxon>Spirochaetales</taxon>
        <taxon>Spirochaetaceae</taxon>
        <taxon>Sediminispirochaeta</taxon>
    </lineage>
</organism>
<name>E1R1S7_SEDSS</name>
<evidence type="ECO:0000313" key="2">
    <source>
        <dbReference type="EMBL" id="ADK81453.1"/>
    </source>
</evidence>
<dbReference type="InterPro" id="IPR055346">
    <property type="entry name" value="Fe-S_cluster_assembly_SufBD"/>
</dbReference>
<proteinExistence type="predicted"/>
<dbReference type="GO" id="GO:0016226">
    <property type="term" value="P:iron-sulfur cluster assembly"/>
    <property type="evidence" value="ECO:0007669"/>
    <property type="project" value="InterPro"/>
</dbReference>
<evidence type="ECO:0000313" key="3">
    <source>
        <dbReference type="Proteomes" id="UP000002318"/>
    </source>
</evidence>
<dbReference type="InterPro" id="IPR000825">
    <property type="entry name" value="SUF_FeS_clus_asmbl_SufBD_core"/>
</dbReference>
<dbReference type="STRING" id="573413.Spirs_2338"/>
<feature type="domain" description="SUF system FeS cluster assembly SufBD core" evidence="1">
    <location>
        <begin position="95"/>
        <end position="314"/>
    </location>
</feature>
<dbReference type="AlphaFoldDB" id="E1R1S7"/>
<dbReference type="eggNOG" id="COG0719">
    <property type="taxonomic scope" value="Bacteria"/>
</dbReference>
<keyword evidence="3" id="KW-1185">Reference proteome</keyword>
<dbReference type="HOGENOM" id="CLU_894122_0_0_12"/>